<feature type="chain" id="PRO_5020459138" description="Phosphate-selective porin O and P" evidence="1">
    <location>
        <begin position="23"/>
        <end position="435"/>
    </location>
</feature>
<dbReference type="AlphaFoldDB" id="A0A4P7VRK8"/>
<evidence type="ECO:0008006" key="4">
    <source>
        <dbReference type="Google" id="ProtNLM"/>
    </source>
</evidence>
<name>A0A4P7VRK8_9BACT</name>
<evidence type="ECO:0000313" key="2">
    <source>
        <dbReference type="EMBL" id="QCD36986.1"/>
    </source>
</evidence>
<dbReference type="OrthoDB" id="9768080at2"/>
<dbReference type="KEGG" id="mgod:E7746_00200"/>
<evidence type="ECO:0000313" key="3">
    <source>
        <dbReference type="Proteomes" id="UP000297031"/>
    </source>
</evidence>
<keyword evidence="1" id="KW-0732">Signal</keyword>
<keyword evidence="3" id="KW-1185">Reference proteome</keyword>
<dbReference type="SUPFAM" id="SSF56935">
    <property type="entry name" value="Porins"/>
    <property type="match status" value="1"/>
</dbReference>
<protein>
    <recommendedName>
        <fullName evidence="4">Phosphate-selective porin O and P</fullName>
    </recommendedName>
</protein>
<organism evidence="2 3">
    <name type="scientific">Muribaculum gordoncarteri</name>
    <dbReference type="NCBI Taxonomy" id="2530390"/>
    <lineage>
        <taxon>Bacteria</taxon>
        <taxon>Pseudomonadati</taxon>
        <taxon>Bacteroidota</taxon>
        <taxon>Bacteroidia</taxon>
        <taxon>Bacteroidales</taxon>
        <taxon>Muribaculaceae</taxon>
        <taxon>Muribaculum</taxon>
    </lineage>
</organism>
<proteinExistence type="predicted"/>
<sequence>MYIVRNSLLALTVAAGCASGYAQDSTAVDSYDKFRFGGYGEIVASFKDYGINRFQKDGATRENRNTISIPRFVLALDYKFNPKWVLGAEIEFESGGTGSAYEIENTENGEYETEIEKGGEVALEQFHITRVISRGLNVRVGHQIVPVGLTNAHHEPINFFGTERPEGETTLLPSTWHETGLSLFGSLGRGYGRLDYEVMAVAALNANGFDRNEWIAGGKQGFFENDNFTSPGYVVRIDYRGVPGLRTGVSAYYCRNTGANSDKSQTYKSYGRIPLTLVSWDAQYRNRYVTARANVLYGHLGNSAAVNDVNGKLSNASPYSRLTPVAKNALAYSAEVGVNLASVSGIRQCPVIYPFVQYEYYNPQQRVEQPRTPDKRLEVSKWSAGLNWFALPGLVVKADYTTRRIGTSRVFGRGEYNSENEFSIGIAYIGWFISR</sequence>
<dbReference type="EMBL" id="CP039393">
    <property type="protein sequence ID" value="QCD36986.1"/>
    <property type="molecule type" value="Genomic_DNA"/>
</dbReference>
<reference evidence="2 3" key="1">
    <citation type="submission" date="2019-02" db="EMBL/GenBank/DDBJ databases">
        <title>Isolation and identification of novel species under the genus Muribaculum.</title>
        <authorList>
            <person name="Miyake S."/>
            <person name="Ding Y."/>
            <person name="Low A."/>
            <person name="Soh M."/>
            <person name="Seedorf H."/>
        </authorList>
    </citation>
    <scope>NUCLEOTIDE SEQUENCE [LARGE SCALE GENOMIC DNA]</scope>
    <source>
        <strain evidence="2 3">TLL-A4</strain>
    </source>
</reference>
<dbReference type="Gene3D" id="2.40.160.10">
    <property type="entry name" value="Porin"/>
    <property type="match status" value="1"/>
</dbReference>
<dbReference type="Proteomes" id="UP000297031">
    <property type="component" value="Chromosome"/>
</dbReference>
<dbReference type="PROSITE" id="PS51257">
    <property type="entry name" value="PROKAR_LIPOPROTEIN"/>
    <property type="match status" value="1"/>
</dbReference>
<feature type="signal peptide" evidence="1">
    <location>
        <begin position="1"/>
        <end position="22"/>
    </location>
</feature>
<evidence type="ECO:0000256" key="1">
    <source>
        <dbReference type="SAM" id="SignalP"/>
    </source>
</evidence>
<dbReference type="InterPro" id="IPR023614">
    <property type="entry name" value="Porin_dom_sf"/>
</dbReference>
<gene>
    <name evidence="2" type="ORF">E7746_00200</name>
</gene>
<accession>A0A4P7VRK8</accession>